<dbReference type="SUPFAM" id="SSF55658">
    <property type="entry name" value="L9 N-domain-like"/>
    <property type="match status" value="1"/>
</dbReference>
<dbReference type="SUPFAM" id="SSF55653">
    <property type="entry name" value="Ribosomal protein L9 C-domain"/>
    <property type="match status" value="1"/>
</dbReference>
<organism evidence="7">
    <name type="scientific">marine metagenome</name>
    <dbReference type="NCBI Taxonomy" id="408172"/>
    <lineage>
        <taxon>unclassified sequences</taxon>
        <taxon>metagenomes</taxon>
        <taxon>ecological metagenomes</taxon>
    </lineage>
</organism>
<feature type="domain" description="Ribosomal protein L9" evidence="6">
    <location>
        <begin position="13"/>
        <end position="40"/>
    </location>
</feature>
<dbReference type="InterPro" id="IPR020070">
    <property type="entry name" value="Ribosomal_bL9_N"/>
</dbReference>
<evidence type="ECO:0000256" key="1">
    <source>
        <dbReference type="ARBA" id="ARBA00010605"/>
    </source>
</evidence>
<accession>A0A381R3E8</accession>
<dbReference type="AlphaFoldDB" id="A0A381R3E8"/>
<dbReference type="InterPro" id="IPR036791">
    <property type="entry name" value="Ribosomal_bL9_C_sf"/>
</dbReference>
<dbReference type="GO" id="GO:0005840">
    <property type="term" value="C:ribosome"/>
    <property type="evidence" value="ECO:0007669"/>
    <property type="project" value="UniProtKB-KW"/>
</dbReference>
<keyword evidence="3" id="KW-0694">RNA-binding</keyword>
<keyword evidence="5" id="KW-0687">Ribonucleoprotein</keyword>
<dbReference type="Pfam" id="PF03948">
    <property type="entry name" value="Ribosomal_L9_C"/>
    <property type="match status" value="1"/>
</dbReference>
<keyword evidence="2" id="KW-0699">rRNA-binding</keyword>
<evidence type="ECO:0000259" key="6">
    <source>
        <dbReference type="PROSITE" id="PS00651"/>
    </source>
</evidence>
<protein>
    <recommendedName>
        <fullName evidence="6">Ribosomal protein L9 domain-containing protein</fullName>
    </recommendedName>
</protein>
<dbReference type="GO" id="GO:1990904">
    <property type="term" value="C:ribonucleoprotein complex"/>
    <property type="evidence" value="ECO:0007669"/>
    <property type="project" value="UniProtKB-KW"/>
</dbReference>
<name>A0A381R3E8_9ZZZZ</name>
<dbReference type="NCBIfam" id="TIGR00158">
    <property type="entry name" value="L9"/>
    <property type="match status" value="1"/>
</dbReference>
<dbReference type="Gene3D" id="3.40.5.10">
    <property type="entry name" value="Ribosomal protein L9, N-terminal domain"/>
    <property type="match status" value="1"/>
</dbReference>
<dbReference type="EMBL" id="UINC01001649">
    <property type="protein sequence ID" value="SUZ85754.1"/>
    <property type="molecule type" value="Genomic_DNA"/>
</dbReference>
<dbReference type="GO" id="GO:0019843">
    <property type="term" value="F:rRNA binding"/>
    <property type="evidence" value="ECO:0007669"/>
    <property type="project" value="UniProtKB-KW"/>
</dbReference>
<dbReference type="InterPro" id="IPR009027">
    <property type="entry name" value="Ribosomal_bL9/RNase_H1_N"/>
</dbReference>
<dbReference type="GO" id="GO:0003735">
    <property type="term" value="F:structural constituent of ribosome"/>
    <property type="evidence" value="ECO:0007669"/>
    <property type="project" value="InterPro"/>
</dbReference>
<gene>
    <name evidence="7" type="ORF">METZ01_LOCUS38608</name>
</gene>
<dbReference type="InterPro" id="IPR020594">
    <property type="entry name" value="Ribosomal_bL9_bac/chp"/>
</dbReference>
<evidence type="ECO:0000256" key="5">
    <source>
        <dbReference type="ARBA" id="ARBA00023274"/>
    </source>
</evidence>
<sequence length="149" mass="16582">MEVILLEKITKLGDPGDLVNVKSGYARNFLIPFSKAIKANEENKAEYEQRKSSLEKAELERKSLALDLVNKLESLDISITVPVSEEGTLYGSIGTREISDALSEQGIEIEKGIIRLPEGTLKKLGEYKLDVELHPEVIQEISITIKAEE</sequence>
<dbReference type="InterPro" id="IPR020069">
    <property type="entry name" value="Ribosomal_bL9_C"/>
</dbReference>
<dbReference type="InterPro" id="IPR000244">
    <property type="entry name" value="Ribosomal_bL9"/>
</dbReference>
<evidence type="ECO:0000313" key="7">
    <source>
        <dbReference type="EMBL" id="SUZ85754.1"/>
    </source>
</evidence>
<evidence type="ECO:0000256" key="3">
    <source>
        <dbReference type="ARBA" id="ARBA00022884"/>
    </source>
</evidence>
<keyword evidence="4" id="KW-0689">Ribosomal protein</keyword>
<evidence type="ECO:0000256" key="2">
    <source>
        <dbReference type="ARBA" id="ARBA00022730"/>
    </source>
</evidence>
<dbReference type="PROSITE" id="PS00651">
    <property type="entry name" value="RIBOSOMAL_L9"/>
    <property type="match status" value="1"/>
</dbReference>
<dbReference type="PANTHER" id="PTHR21368">
    <property type="entry name" value="50S RIBOSOMAL PROTEIN L9"/>
    <property type="match status" value="1"/>
</dbReference>
<dbReference type="Gene3D" id="3.10.430.100">
    <property type="entry name" value="Ribosomal protein L9, C-terminal domain"/>
    <property type="match status" value="1"/>
</dbReference>
<proteinExistence type="inferred from homology"/>
<dbReference type="GO" id="GO:0006412">
    <property type="term" value="P:translation"/>
    <property type="evidence" value="ECO:0007669"/>
    <property type="project" value="InterPro"/>
</dbReference>
<evidence type="ECO:0000256" key="4">
    <source>
        <dbReference type="ARBA" id="ARBA00022980"/>
    </source>
</evidence>
<dbReference type="InterPro" id="IPR036935">
    <property type="entry name" value="Ribosomal_bL9_N_sf"/>
</dbReference>
<dbReference type="HAMAP" id="MF_00503">
    <property type="entry name" value="Ribosomal_bL9"/>
    <property type="match status" value="1"/>
</dbReference>
<reference evidence="7" key="1">
    <citation type="submission" date="2018-05" db="EMBL/GenBank/DDBJ databases">
        <authorList>
            <person name="Lanie J.A."/>
            <person name="Ng W.-L."/>
            <person name="Kazmierczak K.M."/>
            <person name="Andrzejewski T.M."/>
            <person name="Davidsen T.M."/>
            <person name="Wayne K.J."/>
            <person name="Tettelin H."/>
            <person name="Glass J.I."/>
            <person name="Rusch D."/>
            <person name="Podicherti R."/>
            <person name="Tsui H.-C.T."/>
            <person name="Winkler M.E."/>
        </authorList>
    </citation>
    <scope>NUCLEOTIDE SEQUENCE</scope>
</reference>
<dbReference type="Pfam" id="PF01281">
    <property type="entry name" value="Ribosomal_L9_N"/>
    <property type="match status" value="1"/>
</dbReference>
<comment type="similarity">
    <text evidence="1">Belongs to the bacterial ribosomal protein bL9 family.</text>
</comment>